<dbReference type="EMBL" id="LJAM02000007">
    <property type="protein sequence ID" value="RAP72950.1"/>
    <property type="molecule type" value="Genomic_DNA"/>
</dbReference>
<feature type="transmembrane region" description="Helical" evidence="1">
    <location>
        <begin position="55"/>
        <end position="88"/>
    </location>
</feature>
<feature type="transmembrane region" description="Helical" evidence="1">
    <location>
        <begin position="346"/>
        <end position="365"/>
    </location>
</feature>
<evidence type="ECO:0000256" key="1">
    <source>
        <dbReference type="SAM" id="Phobius"/>
    </source>
</evidence>
<dbReference type="Pfam" id="PF14264">
    <property type="entry name" value="Glucos_trans_II"/>
    <property type="match status" value="1"/>
</dbReference>
<dbReference type="AlphaFoldDB" id="A0A1E7Z328"/>
<gene>
    <name evidence="3" type="ORF">ACZ87_00201</name>
    <name evidence="2" type="ORF">BBW68_06960</name>
</gene>
<feature type="transmembrane region" description="Helical" evidence="1">
    <location>
        <begin position="289"/>
        <end position="313"/>
    </location>
</feature>
<reference evidence="2 4" key="1">
    <citation type="submission" date="2016-07" db="EMBL/GenBank/DDBJ databases">
        <authorList>
            <person name="Yuval B."/>
        </authorList>
    </citation>
    <scope>NUCLEOTIDE SEQUENCE [LARGE SCALE GENOMIC DNA]</scope>
    <source>
        <strain evidence="2 4">IL</strain>
    </source>
</reference>
<dbReference type="GO" id="GO:0016740">
    <property type="term" value="F:transferase activity"/>
    <property type="evidence" value="ECO:0007669"/>
    <property type="project" value="UniProtKB-KW"/>
</dbReference>
<sequence length="487" mass="54205">MKNFIIYAKNNGYVTAIVLSILYILPLLLANCYYIDDISRSVGGYARWLDNGRPLAEWIILTMGFGGVIDIAPMPLILSAITIITSGFYLSKNIGINKKLPAILVSLSILCSPFYIQNLSYRYDAFTMGLSVSSAIVAASILLDRFSKTKFIISSITITAMLSLYQASVNAYIGVVCLCALVILQRNGVKTFFIYVSASVATLFIGMVAYKLLVAEMFVSGGYSVAHSETVEISSDSLPVIYSNLDNFLKVFIDTFSGWFGILFLASFVISFASAFIVITPGIKQKKSFLIYCVLIAGSISTLIFAIIGMMFFLNHPVYYPRVFIGFIAVMLFIVYNTSTVLNGKIVFIPILVLASSYIQMYAYGNALSAQKQKEDFIFSLMAQDIVKYDGHINKVRFNGSVSMAPTLDLITNRFGIMKHIVPSYIRPDWMFGSFYLRKLGPEVIYDSNIDISKTITDGCREKVTANKFYTVIVKDKTMLFDFSKCN</sequence>
<evidence type="ECO:0000313" key="2">
    <source>
        <dbReference type="EMBL" id="OFC63008.1"/>
    </source>
</evidence>
<evidence type="ECO:0000313" key="4">
    <source>
        <dbReference type="Proteomes" id="UP000243534"/>
    </source>
</evidence>
<comment type="caution">
    <text evidence="2">The sequence shown here is derived from an EMBL/GenBank/DDBJ whole genome shotgun (WGS) entry which is preliminary data.</text>
</comment>
<keyword evidence="5" id="KW-1185">Reference proteome</keyword>
<dbReference type="EMBL" id="MAYS01000142">
    <property type="protein sequence ID" value="OFC63008.1"/>
    <property type="molecule type" value="Genomic_DNA"/>
</dbReference>
<feature type="transmembrane region" description="Helical" evidence="1">
    <location>
        <begin position="12"/>
        <end position="34"/>
    </location>
</feature>
<organism evidence="2 4">
    <name type="scientific">Candidatus Erwinia dacicola</name>
    <dbReference type="NCBI Taxonomy" id="252393"/>
    <lineage>
        <taxon>Bacteria</taxon>
        <taxon>Pseudomonadati</taxon>
        <taxon>Pseudomonadota</taxon>
        <taxon>Gammaproteobacteria</taxon>
        <taxon>Enterobacterales</taxon>
        <taxon>Erwiniaceae</taxon>
        <taxon>Erwinia</taxon>
    </lineage>
</organism>
<protein>
    <submittedName>
        <fullName evidence="3">Glucosyl transferase GtrII family protein</fullName>
    </submittedName>
</protein>
<dbReference type="Proteomes" id="UP000243534">
    <property type="component" value="Unassembled WGS sequence"/>
</dbReference>
<proteinExistence type="predicted"/>
<feature type="transmembrane region" description="Helical" evidence="1">
    <location>
        <begin position="319"/>
        <end position="339"/>
    </location>
</feature>
<reference evidence="3 5" key="2">
    <citation type="submission" date="2018-04" db="EMBL/GenBank/DDBJ databases">
        <title>Genomes of the Obligate Erwinia dacicola and Facultative Enterobacter sp. OLF Endosymbionts of the Olive Fruit fly, Bactrocera oleae.</title>
        <authorList>
            <person name="Estes A.M."/>
            <person name="Hearn D.J."/>
            <person name="Agarwal S."/>
            <person name="Pierson E.A."/>
            <person name="Dunning-Hotopp J.C."/>
        </authorList>
    </citation>
    <scope>NUCLEOTIDE SEQUENCE [LARGE SCALE GENOMIC DNA]</scope>
    <source>
        <strain evidence="3 5">Oroville</strain>
    </source>
</reference>
<feature type="transmembrane region" description="Helical" evidence="1">
    <location>
        <begin position="163"/>
        <end position="184"/>
    </location>
</feature>
<feature type="transmembrane region" description="Helical" evidence="1">
    <location>
        <begin position="123"/>
        <end position="143"/>
    </location>
</feature>
<evidence type="ECO:0000313" key="3">
    <source>
        <dbReference type="EMBL" id="RAP72950.1"/>
    </source>
</evidence>
<dbReference type="Proteomes" id="UP000244334">
    <property type="component" value="Unassembled WGS sequence"/>
</dbReference>
<evidence type="ECO:0000313" key="5">
    <source>
        <dbReference type="Proteomes" id="UP000244334"/>
    </source>
</evidence>
<keyword evidence="1" id="KW-0812">Transmembrane</keyword>
<dbReference type="RefSeq" id="WP_070134162.1">
    <property type="nucleotide sequence ID" value="NZ_LJAM02000007.1"/>
</dbReference>
<keyword evidence="1" id="KW-1133">Transmembrane helix</keyword>
<keyword evidence="3" id="KW-0808">Transferase</keyword>
<name>A0A1E7Z328_9GAMM</name>
<feature type="transmembrane region" description="Helical" evidence="1">
    <location>
        <begin position="256"/>
        <end position="277"/>
    </location>
</feature>
<dbReference type="OrthoDB" id="1317478at2"/>
<feature type="transmembrane region" description="Helical" evidence="1">
    <location>
        <begin position="191"/>
        <end position="213"/>
    </location>
</feature>
<keyword evidence="1" id="KW-0472">Membrane</keyword>
<accession>A0A1E7Z328</accession>
<dbReference type="InterPro" id="IPR025686">
    <property type="entry name" value="Glucos_trans_II"/>
</dbReference>